<gene>
    <name evidence="1" type="ORF">DERP_000461</name>
</gene>
<organism evidence="1 2">
    <name type="scientific">Dermatophagoides pteronyssinus</name>
    <name type="common">European house dust mite</name>
    <dbReference type="NCBI Taxonomy" id="6956"/>
    <lineage>
        <taxon>Eukaryota</taxon>
        <taxon>Metazoa</taxon>
        <taxon>Ecdysozoa</taxon>
        <taxon>Arthropoda</taxon>
        <taxon>Chelicerata</taxon>
        <taxon>Arachnida</taxon>
        <taxon>Acari</taxon>
        <taxon>Acariformes</taxon>
        <taxon>Sarcoptiformes</taxon>
        <taxon>Astigmata</taxon>
        <taxon>Psoroptidia</taxon>
        <taxon>Analgoidea</taxon>
        <taxon>Pyroglyphidae</taxon>
        <taxon>Dermatophagoidinae</taxon>
        <taxon>Dermatophagoides</taxon>
    </lineage>
</organism>
<name>A0ABQ8J0B5_DERPT</name>
<sequence length="103" mass="11593">MELLSKAILSTCDRRLKELNLFDICINRRIAASALFNSSRRSFSIGYNVLHFSISKNSLKPGIRFSALECSACLLINDSNTCRRNGFFDDELLGPYDVLGELL</sequence>
<evidence type="ECO:0000313" key="1">
    <source>
        <dbReference type="EMBL" id="KAH9415967.1"/>
    </source>
</evidence>
<reference evidence="1 2" key="1">
    <citation type="journal article" date="2018" name="J. Allergy Clin. Immunol.">
        <title>High-quality assembly of Dermatophagoides pteronyssinus genome and transcriptome reveals a wide range of novel allergens.</title>
        <authorList>
            <person name="Liu X.Y."/>
            <person name="Yang K.Y."/>
            <person name="Wang M.Q."/>
            <person name="Kwok J.S."/>
            <person name="Zeng X."/>
            <person name="Yang Z."/>
            <person name="Xiao X.J."/>
            <person name="Lau C.P."/>
            <person name="Li Y."/>
            <person name="Huang Z.M."/>
            <person name="Ba J.G."/>
            <person name="Yim A.K."/>
            <person name="Ouyang C.Y."/>
            <person name="Ngai S.M."/>
            <person name="Chan T.F."/>
            <person name="Leung E.L."/>
            <person name="Liu L."/>
            <person name="Liu Z.G."/>
            <person name="Tsui S.K."/>
        </authorList>
    </citation>
    <scope>NUCLEOTIDE SEQUENCE [LARGE SCALE GENOMIC DNA]</scope>
    <source>
        <strain evidence="1">Derp</strain>
    </source>
</reference>
<proteinExistence type="predicted"/>
<dbReference type="EMBL" id="NJHN03000095">
    <property type="protein sequence ID" value="KAH9415967.1"/>
    <property type="molecule type" value="Genomic_DNA"/>
</dbReference>
<protein>
    <submittedName>
        <fullName evidence="1">Uncharacterized protein</fullName>
    </submittedName>
</protein>
<reference evidence="1 2" key="2">
    <citation type="journal article" date="2022" name="Mol. Biol. Evol.">
        <title>Comparative Genomics Reveals Insights into the Divergent Evolution of Astigmatic Mites and Household Pest Adaptations.</title>
        <authorList>
            <person name="Xiong Q."/>
            <person name="Wan A.T."/>
            <person name="Liu X."/>
            <person name="Fung C.S."/>
            <person name="Xiao X."/>
            <person name="Malainual N."/>
            <person name="Hou J."/>
            <person name="Wang L."/>
            <person name="Wang M."/>
            <person name="Yang K.Y."/>
            <person name="Cui Y."/>
            <person name="Leung E.L."/>
            <person name="Nong W."/>
            <person name="Shin S.K."/>
            <person name="Au S.W."/>
            <person name="Jeong K.Y."/>
            <person name="Chew F.T."/>
            <person name="Hui J.H."/>
            <person name="Leung T.F."/>
            <person name="Tungtrongchitr A."/>
            <person name="Zhong N."/>
            <person name="Liu Z."/>
            <person name="Tsui S.K."/>
        </authorList>
    </citation>
    <scope>NUCLEOTIDE SEQUENCE [LARGE SCALE GENOMIC DNA]</scope>
    <source>
        <strain evidence="1">Derp</strain>
    </source>
</reference>
<accession>A0ABQ8J0B5</accession>
<evidence type="ECO:0000313" key="2">
    <source>
        <dbReference type="Proteomes" id="UP000887458"/>
    </source>
</evidence>
<comment type="caution">
    <text evidence="1">The sequence shown here is derived from an EMBL/GenBank/DDBJ whole genome shotgun (WGS) entry which is preliminary data.</text>
</comment>
<keyword evidence="2" id="KW-1185">Reference proteome</keyword>
<dbReference type="Proteomes" id="UP000887458">
    <property type="component" value="Unassembled WGS sequence"/>
</dbReference>